<evidence type="ECO:0000313" key="2">
    <source>
        <dbReference type="Proteomes" id="UP000887013"/>
    </source>
</evidence>
<proteinExistence type="predicted"/>
<name>A0A8X6UFY1_NEPPI</name>
<comment type="caution">
    <text evidence="1">The sequence shown here is derived from an EMBL/GenBank/DDBJ whole genome shotgun (WGS) entry which is preliminary data.</text>
</comment>
<keyword evidence="2" id="KW-1185">Reference proteome</keyword>
<sequence>MVEGRPGDYSPPIPSWDLGWGNFRAGPPSRKVLSAGSRTSKDIGGPTLVPGQLLQITIAMAAGYTFEDHPGGSINPVRVSQMADIPSPVTEMPDAPRFGRRSGVKADVTCERFREIIIDDTEFVNSVRRVRHAEK</sequence>
<dbReference type="Proteomes" id="UP000887013">
    <property type="component" value="Unassembled WGS sequence"/>
</dbReference>
<dbReference type="AlphaFoldDB" id="A0A8X6UFY1"/>
<gene>
    <name evidence="1" type="ORF">NPIL_260761</name>
</gene>
<reference evidence="1" key="1">
    <citation type="submission" date="2020-08" db="EMBL/GenBank/DDBJ databases">
        <title>Multicomponent nature underlies the extraordinary mechanical properties of spider dragline silk.</title>
        <authorList>
            <person name="Kono N."/>
            <person name="Nakamura H."/>
            <person name="Mori M."/>
            <person name="Yoshida Y."/>
            <person name="Ohtoshi R."/>
            <person name="Malay A.D."/>
            <person name="Moran D.A.P."/>
            <person name="Tomita M."/>
            <person name="Numata K."/>
            <person name="Arakawa K."/>
        </authorList>
    </citation>
    <scope>NUCLEOTIDE SEQUENCE</scope>
</reference>
<protein>
    <submittedName>
        <fullName evidence="1">Uncharacterized protein</fullName>
    </submittedName>
</protein>
<evidence type="ECO:0000313" key="1">
    <source>
        <dbReference type="EMBL" id="GFU13104.1"/>
    </source>
</evidence>
<organism evidence="1 2">
    <name type="scientific">Nephila pilipes</name>
    <name type="common">Giant wood spider</name>
    <name type="synonym">Nephila maculata</name>
    <dbReference type="NCBI Taxonomy" id="299642"/>
    <lineage>
        <taxon>Eukaryota</taxon>
        <taxon>Metazoa</taxon>
        <taxon>Ecdysozoa</taxon>
        <taxon>Arthropoda</taxon>
        <taxon>Chelicerata</taxon>
        <taxon>Arachnida</taxon>
        <taxon>Araneae</taxon>
        <taxon>Araneomorphae</taxon>
        <taxon>Entelegynae</taxon>
        <taxon>Araneoidea</taxon>
        <taxon>Nephilidae</taxon>
        <taxon>Nephila</taxon>
    </lineage>
</organism>
<dbReference type="EMBL" id="BMAW01125604">
    <property type="protein sequence ID" value="GFU13104.1"/>
    <property type="molecule type" value="Genomic_DNA"/>
</dbReference>
<accession>A0A8X6UFY1</accession>